<dbReference type="PROSITE" id="PS50110">
    <property type="entry name" value="RESPONSE_REGULATORY"/>
    <property type="match status" value="1"/>
</dbReference>
<dbReference type="InterPro" id="IPR001789">
    <property type="entry name" value="Sig_transdc_resp-reg_receiver"/>
</dbReference>
<accession>A0A0W8FHU4</accession>
<evidence type="ECO:0000313" key="2">
    <source>
        <dbReference type="EMBL" id="KUG20448.1"/>
    </source>
</evidence>
<dbReference type="SUPFAM" id="SSF52172">
    <property type="entry name" value="CheY-like"/>
    <property type="match status" value="1"/>
</dbReference>
<name>A0A0W8FHU4_9ZZZZ</name>
<dbReference type="InterPro" id="IPR011006">
    <property type="entry name" value="CheY-like_superfamily"/>
</dbReference>
<gene>
    <name evidence="2" type="ORF">ASZ90_009817</name>
</gene>
<dbReference type="InterPro" id="IPR052893">
    <property type="entry name" value="TCS_response_regulator"/>
</dbReference>
<dbReference type="GO" id="GO:0000160">
    <property type="term" value="P:phosphorelay signal transduction system"/>
    <property type="evidence" value="ECO:0007669"/>
    <property type="project" value="InterPro"/>
</dbReference>
<sequence>MEDNPYDVELILYVFQWCNLGDSVQVAWDGEEALDFIFGTGIYAGRDIREKPKVIFLDLKLPKVDGIEVLRRLKSNPETQKVPVVVLTSSSEDRDVVESYHLGVNSYVVKPVNFNQFADIIRELGLYWRSINIPPLNRHEGEE</sequence>
<comment type="caution">
    <text evidence="2">The sequence shown here is derived from an EMBL/GenBank/DDBJ whole genome shotgun (WGS) entry which is preliminary data.</text>
</comment>
<dbReference type="PANTHER" id="PTHR44520">
    <property type="entry name" value="RESPONSE REGULATOR RCP1-RELATED"/>
    <property type="match status" value="1"/>
</dbReference>
<protein>
    <submittedName>
        <fullName evidence="2">Two-component system response regulator</fullName>
    </submittedName>
</protein>
<organism evidence="2">
    <name type="scientific">hydrocarbon metagenome</name>
    <dbReference type="NCBI Taxonomy" id="938273"/>
    <lineage>
        <taxon>unclassified sequences</taxon>
        <taxon>metagenomes</taxon>
        <taxon>ecological metagenomes</taxon>
    </lineage>
</organism>
<dbReference type="PANTHER" id="PTHR44520:SF1">
    <property type="entry name" value="TWO-COMPONENT SYSTEM REGULATORY PROTEIN"/>
    <property type="match status" value="1"/>
</dbReference>
<feature type="domain" description="Response regulatory" evidence="1">
    <location>
        <begin position="1"/>
        <end position="125"/>
    </location>
</feature>
<dbReference type="SMART" id="SM00448">
    <property type="entry name" value="REC"/>
    <property type="match status" value="1"/>
</dbReference>
<dbReference type="EMBL" id="LNQE01001191">
    <property type="protein sequence ID" value="KUG20448.1"/>
    <property type="molecule type" value="Genomic_DNA"/>
</dbReference>
<proteinExistence type="predicted"/>
<dbReference type="CDD" id="cd17557">
    <property type="entry name" value="REC_Rcp-like"/>
    <property type="match status" value="1"/>
</dbReference>
<dbReference type="Pfam" id="PF00072">
    <property type="entry name" value="Response_reg"/>
    <property type="match status" value="1"/>
</dbReference>
<dbReference type="AlphaFoldDB" id="A0A0W8FHU4"/>
<evidence type="ECO:0000259" key="1">
    <source>
        <dbReference type="PROSITE" id="PS50110"/>
    </source>
</evidence>
<reference evidence="2" key="1">
    <citation type="journal article" date="2015" name="Proc. Natl. Acad. Sci. U.S.A.">
        <title>Networks of energetic and metabolic interactions define dynamics in microbial communities.</title>
        <authorList>
            <person name="Embree M."/>
            <person name="Liu J.K."/>
            <person name="Al-Bassam M.M."/>
            <person name="Zengler K."/>
        </authorList>
    </citation>
    <scope>NUCLEOTIDE SEQUENCE</scope>
</reference>
<dbReference type="Gene3D" id="3.40.50.2300">
    <property type="match status" value="1"/>
</dbReference>